<evidence type="ECO:0000256" key="1">
    <source>
        <dbReference type="SAM" id="Phobius"/>
    </source>
</evidence>
<evidence type="ECO:0000313" key="2">
    <source>
        <dbReference type="EMBL" id="AHZ58227.1"/>
    </source>
</evidence>
<feature type="transmembrane region" description="Helical" evidence="1">
    <location>
        <begin position="12"/>
        <end position="36"/>
    </location>
</feature>
<gene>
    <name evidence="2" type="primary">sdhD</name>
</gene>
<dbReference type="EMBL" id="KJ526627">
    <property type="protein sequence ID" value="AHZ58227.1"/>
    <property type="molecule type" value="Genomic_DNA"/>
</dbReference>
<dbReference type="Gene3D" id="1.20.1300.10">
    <property type="entry name" value="Fumarate reductase/succinate dehydrogenase, transmembrane subunit"/>
    <property type="match status" value="1"/>
</dbReference>
<dbReference type="AlphaFoldDB" id="A0A0F6N3N7"/>
<reference evidence="2" key="1">
    <citation type="submission" date="2014-02" db="EMBL/GenBank/DDBJ databases">
        <title>Complete Sequences of the Mitochondrial DNA of two Gracilaria vermiculophylla (Rhodophyta Gracilariaceae) from China and Russia.</title>
        <authorList>
            <person name="Chi S."/>
            <person name="Qian H."/>
            <person name="Zhang L."/>
            <person name="Lv H."/>
            <person name="Li T.-Y."/>
            <person name="Liu C."/>
            <person name="Liu T."/>
        </authorList>
    </citation>
    <scope>NUCLEOTIDE SEQUENCE</scope>
</reference>
<geneLocation type="mitochondrion" evidence="2"/>
<keyword evidence="1" id="KW-0472">Membrane</keyword>
<dbReference type="InterPro" id="IPR034804">
    <property type="entry name" value="SQR/QFR_C/D"/>
</dbReference>
<protein>
    <submittedName>
        <fullName evidence="2">SdhD</fullName>
    </submittedName>
</protein>
<name>A0A0F6N3N7_9FLOR</name>
<dbReference type="EMBL" id="KJ526626">
    <property type="protein sequence ID" value="AHZ58202.1"/>
    <property type="molecule type" value="Genomic_DNA"/>
</dbReference>
<keyword evidence="1" id="KW-0812">Transmembrane</keyword>
<proteinExistence type="predicted"/>
<accession>A0A0F6N3N7</accession>
<sequence length="79" mass="9289">MFDINWFLLRLVTFFILGGVLLDLEMLIFLIGFLFLHVSLGLKTILNDYIHINKIKIILLILIRISSIEISRYILELLL</sequence>
<dbReference type="GO" id="GO:0016020">
    <property type="term" value="C:membrane"/>
    <property type="evidence" value="ECO:0007669"/>
    <property type="project" value="InterPro"/>
</dbReference>
<dbReference type="SUPFAM" id="SSF81343">
    <property type="entry name" value="Fumarate reductase respiratory complex transmembrane subunits"/>
    <property type="match status" value="1"/>
</dbReference>
<organism evidence="2">
    <name type="scientific">Gracilaria vermiculophylla</name>
    <dbReference type="NCBI Taxonomy" id="2608709"/>
    <lineage>
        <taxon>Eukaryota</taxon>
        <taxon>Rhodophyta</taxon>
        <taxon>Florideophyceae</taxon>
        <taxon>Rhodymeniophycidae</taxon>
        <taxon>Gracilariales</taxon>
        <taxon>Gracilariaceae</taxon>
        <taxon>Gracilaria</taxon>
    </lineage>
</organism>
<keyword evidence="1" id="KW-1133">Transmembrane helix</keyword>
<keyword evidence="2" id="KW-0496">Mitochondrion</keyword>